<dbReference type="Proteomes" id="UP000264141">
    <property type="component" value="Unassembled WGS sequence"/>
</dbReference>
<feature type="transmembrane region" description="Helical" evidence="1">
    <location>
        <begin position="50"/>
        <end position="66"/>
    </location>
</feature>
<name>A0A3D1JEE1_9CHLR</name>
<feature type="transmembrane region" description="Helical" evidence="1">
    <location>
        <begin position="20"/>
        <end position="44"/>
    </location>
</feature>
<reference evidence="2 3" key="1">
    <citation type="journal article" date="2018" name="Nat. Biotechnol.">
        <title>A standardized bacterial taxonomy based on genome phylogeny substantially revises the tree of life.</title>
        <authorList>
            <person name="Parks D.H."/>
            <person name="Chuvochina M."/>
            <person name="Waite D.W."/>
            <person name="Rinke C."/>
            <person name="Skarshewski A."/>
            <person name="Chaumeil P.A."/>
            <person name="Hugenholtz P."/>
        </authorList>
    </citation>
    <scope>NUCLEOTIDE SEQUENCE [LARGE SCALE GENOMIC DNA]</scope>
    <source>
        <strain evidence="2">UBA8781</strain>
    </source>
</reference>
<keyword evidence="1" id="KW-1133">Transmembrane helix</keyword>
<comment type="caution">
    <text evidence="2">The sequence shown here is derived from an EMBL/GenBank/DDBJ whole genome shotgun (WGS) entry which is preliminary data.</text>
</comment>
<gene>
    <name evidence="2" type="ORF">DEQ80_03790</name>
</gene>
<evidence type="ECO:0000313" key="3">
    <source>
        <dbReference type="Proteomes" id="UP000264141"/>
    </source>
</evidence>
<evidence type="ECO:0000256" key="1">
    <source>
        <dbReference type="SAM" id="Phobius"/>
    </source>
</evidence>
<sequence>MNPSPSQPDRPRMSVMRAILIGQLVVNFPLFLIVLVLFILSGIFFPNDPWIALIGAVLLGWGWWSISTKRWRAWAISKGVPPRELTRMAAFTGLARPRDWYMYDLGKEEDEDESRHP</sequence>
<dbReference type="AlphaFoldDB" id="A0A3D1JEE1"/>
<proteinExistence type="predicted"/>
<protein>
    <submittedName>
        <fullName evidence="2">Uncharacterized protein</fullName>
    </submittedName>
</protein>
<evidence type="ECO:0000313" key="2">
    <source>
        <dbReference type="EMBL" id="HCE16961.1"/>
    </source>
</evidence>
<keyword evidence="1" id="KW-0812">Transmembrane</keyword>
<keyword evidence="1" id="KW-0472">Membrane</keyword>
<dbReference type="EMBL" id="DPBP01000018">
    <property type="protein sequence ID" value="HCE16961.1"/>
    <property type="molecule type" value="Genomic_DNA"/>
</dbReference>
<accession>A0A3D1JEE1</accession>
<organism evidence="2 3">
    <name type="scientific">Anaerolinea thermolimosa</name>
    <dbReference type="NCBI Taxonomy" id="229919"/>
    <lineage>
        <taxon>Bacteria</taxon>
        <taxon>Bacillati</taxon>
        <taxon>Chloroflexota</taxon>
        <taxon>Anaerolineae</taxon>
        <taxon>Anaerolineales</taxon>
        <taxon>Anaerolineaceae</taxon>
        <taxon>Anaerolinea</taxon>
    </lineage>
</organism>